<organism evidence="1 2">
    <name type="scientific">Thermobifida alba</name>
    <name type="common">Thermomonospora alba</name>
    <dbReference type="NCBI Taxonomy" id="53522"/>
    <lineage>
        <taxon>Bacteria</taxon>
        <taxon>Bacillati</taxon>
        <taxon>Actinomycetota</taxon>
        <taxon>Actinomycetes</taxon>
        <taxon>Streptosporangiales</taxon>
        <taxon>Nocardiopsidaceae</taxon>
        <taxon>Thermobifida</taxon>
    </lineage>
</organism>
<dbReference type="Pfam" id="PF19560">
    <property type="entry name" value="DUF6082"/>
    <property type="match status" value="1"/>
</dbReference>
<dbReference type="InterPro" id="IPR045728">
    <property type="entry name" value="DUF6082"/>
</dbReference>
<keyword evidence="2" id="KW-1185">Reference proteome</keyword>
<proteinExistence type="predicted"/>
<dbReference type="RefSeq" id="WP_248591755.1">
    <property type="nucleotide sequence ID" value="NZ_CP051627.1"/>
</dbReference>
<evidence type="ECO:0000313" key="2">
    <source>
        <dbReference type="Proteomes" id="UP000832041"/>
    </source>
</evidence>
<sequence>MSPLSAALEDQLRSSEVALRQIHTDLVKTAIDDEELLQVWPDLYPGVGENRRDRYCNLVLNLQKVAYETRTIELDELRGALRRLMTGPHMYAFWAKARQARIAVTGGDEAEDFIGSDRHGLGPGGIAGGRTWPQDQDHRIWDDVVSLCRLAGHSGWCRGMPRIPGLS</sequence>
<reference evidence="1 2" key="1">
    <citation type="submission" date="2020-04" db="EMBL/GenBank/DDBJ databases">
        <title>Thermobifida alba genome sequencing and assembly.</title>
        <authorList>
            <person name="Luzics S."/>
            <person name="Horvath B."/>
            <person name="Nagy I."/>
            <person name="Toth A."/>
            <person name="Nagy I."/>
            <person name="Kukolya J."/>
        </authorList>
    </citation>
    <scope>NUCLEOTIDE SEQUENCE [LARGE SCALE GENOMIC DNA]</scope>
    <source>
        <strain evidence="1 2">DSM 43795</strain>
    </source>
</reference>
<accession>A0ABY4L740</accession>
<evidence type="ECO:0000313" key="1">
    <source>
        <dbReference type="EMBL" id="UPT23229.1"/>
    </source>
</evidence>
<protein>
    <submittedName>
        <fullName evidence="1">Uncharacterized protein</fullName>
    </submittedName>
</protein>
<name>A0ABY4L740_THEAE</name>
<dbReference type="Proteomes" id="UP000832041">
    <property type="component" value="Chromosome"/>
</dbReference>
<dbReference type="EMBL" id="CP051627">
    <property type="protein sequence ID" value="UPT23229.1"/>
    <property type="molecule type" value="Genomic_DNA"/>
</dbReference>
<gene>
    <name evidence="1" type="ORF">FOF52_21655</name>
</gene>